<dbReference type="EMBL" id="AQGS01000467">
    <property type="protein sequence ID" value="EPS39515.1"/>
    <property type="molecule type" value="Genomic_DNA"/>
</dbReference>
<dbReference type="AlphaFoldDB" id="S8A920"/>
<feature type="signal peptide" evidence="2">
    <location>
        <begin position="1"/>
        <end position="17"/>
    </location>
</feature>
<gene>
    <name evidence="3" type="ORF">H072_6705</name>
</gene>
<reference evidence="4" key="2">
    <citation type="submission" date="2013-04" db="EMBL/GenBank/DDBJ databases">
        <title>Genomic mechanisms accounting for the adaptation to parasitism in nematode-trapping fungi.</title>
        <authorList>
            <person name="Ahren D.G."/>
        </authorList>
    </citation>
    <scope>NUCLEOTIDE SEQUENCE [LARGE SCALE GENOMIC DNA]</scope>
    <source>
        <strain evidence="4">CBS 200.50</strain>
    </source>
</reference>
<evidence type="ECO:0000313" key="4">
    <source>
        <dbReference type="Proteomes" id="UP000015100"/>
    </source>
</evidence>
<comment type="caution">
    <text evidence="3">The sequence shown here is derived from an EMBL/GenBank/DDBJ whole genome shotgun (WGS) entry which is preliminary data.</text>
</comment>
<name>S8A920_DACHA</name>
<feature type="chain" id="PRO_5004548325" description="Enterotoxin" evidence="2">
    <location>
        <begin position="18"/>
        <end position="203"/>
    </location>
</feature>
<reference evidence="3 4" key="1">
    <citation type="journal article" date="2013" name="PLoS Genet.">
        <title>Genomic mechanisms accounting for the adaptation to parasitism in nematode-trapping fungi.</title>
        <authorList>
            <person name="Meerupati T."/>
            <person name="Andersson K.M."/>
            <person name="Friman E."/>
            <person name="Kumar D."/>
            <person name="Tunlid A."/>
            <person name="Ahren D."/>
        </authorList>
    </citation>
    <scope>NUCLEOTIDE SEQUENCE [LARGE SCALE GENOMIC DNA]</scope>
    <source>
        <strain evidence="3 4">CBS 200.50</strain>
    </source>
</reference>
<dbReference type="Proteomes" id="UP000015100">
    <property type="component" value="Unassembled WGS sequence"/>
</dbReference>
<proteinExistence type="predicted"/>
<keyword evidence="2" id="KW-0732">Signal</keyword>
<protein>
    <recommendedName>
        <fullName evidence="5">Enterotoxin</fullName>
    </recommendedName>
</protein>
<sequence>MKYSGFLFGVLASSALASPLSITSDPGKNNTGTLETRQSGRAGTSGIGGYTPSTDQTFPGAYGLGTIEDRGGLWFRKYADEDVKTEMSNVALQIPAFKKIIEQNSEQNKLYAAGKSTTKKYFFNLDKEGFHANNNDPRHHATFRQWVVPDDKRPFSPGTWHVTKQGAKYKPGQTSDKEILSNLPKNRASITEGKWHKGEWVPK</sequence>
<organism evidence="3 4">
    <name type="scientific">Dactylellina haptotyla (strain CBS 200.50)</name>
    <name type="common">Nematode-trapping fungus</name>
    <name type="synonym">Monacrosporium haptotylum</name>
    <dbReference type="NCBI Taxonomy" id="1284197"/>
    <lineage>
        <taxon>Eukaryota</taxon>
        <taxon>Fungi</taxon>
        <taxon>Dikarya</taxon>
        <taxon>Ascomycota</taxon>
        <taxon>Pezizomycotina</taxon>
        <taxon>Orbiliomycetes</taxon>
        <taxon>Orbiliales</taxon>
        <taxon>Orbiliaceae</taxon>
        <taxon>Dactylellina</taxon>
    </lineage>
</organism>
<feature type="region of interest" description="Disordered" evidence="1">
    <location>
        <begin position="22"/>
        <end position="54"/>
    </location>
</feature>
<feature type="compositionally biased region" description="Polar residues" evidence="1">
    <location>
        <begin position="22"/>
        <end position="42"/>
    </location>
</feature>
<dbReference type="HOGENOM" id="CLU_1348878_0_0_1"/>
<evidence type="ECO:0000256" key="1">
    <source>
        <dbReference type="SAM" id="MobiDB-lite"/>
    </source>
</evidence>
<evidence type="ECO:0000313" key="3">
    <source>
        <dbReference type="EMBL" id="EPS39515.1"/>
    </source>
</evidence>
<evidence type="ECO:0008006" key="5">
    <source>
        <dbReference type="Google" id="ProtNLM"/>
    </source>
</evidence>
<keyword evidence="4" id="KW-1185">Reference proteome</keyword>
<evidence type="ECO:0000256" key="2">
    <source>
        <dbReference type="SAM" id="SignalP"/>
    </source>
</evidence>
<accession>S8A920</accession>